<feature type="domain" description="Phospholipase D N-terminal" evidence="3">
    <location>
        <begin position="49"/>
        <end position="137"/>
    </location>
</feature>
<reference evidence="4 5" key="1">
    <citation type="submission" date="2020-01" db="EMBL/GenBank/DDBJ databases">
        <title>Spongiivirga citrea KCTC 32990T.</title>
        <authorList>
            <person name="Wang G."/>
        </authorList>
    </citation>
    <scope>NUCLEOTIDE SEQUENCE [LARGE SCALE GENOMIC DNA]</scope>
    <source>
        <strain evidence="4 5">KCTC 32990</strain>
    </source>
</reference>
<keyword evidence="5" id="KW-1185">Reference proteome</keyword>
<feature type="region of interest" description="Disordered" evidence="1">
    <location>
        <begin position="533"/>
        <end position="552"/>
    </location>
</feature>
<dbReference type="PANTHER" id="PTHR43606">
    <property type="entry name" value="PHOSPHATASE, PUTATIVE (AFU_ORTHOLOGUE AFUA_6G08710)-RELATED"/>
    <property type="match status" value="1"/>
</dbReference>
<dbReference type="AlphaFoldDB" id="A0A6M0CP54"/>
<dbReference type="Proteomes" id="UP000474296">
    <property type="component" value="Unassembled WGS sequence"/>
</dbReference>
<dbReference type="InterPro" id="IPR032093">
    <property type="entry name" value="PhoD_N"/>
</dbReference>
<dbReference type="Pfam" id="PF16655">
    <property type="entry name" value="PhoD_N"/>
    <property type="match status" value="1"/>
</dbReference>
<dbReference type="InterPro" id="IPR029052">
    <property type="entry name" value="Metallo-depent_PP-like"/>
</dbReference>
<gene>
    <name evidence="4" type="ORF">GWK10_15955</name>
</gene>
<evidence type="ECO:0000259" key="2">
    <source>
        <dbReference type="Pfam" id="PF09423"/>
    </source>
</evidence>
<protein>
    <submittedName>
        <fullName evidence="4">Phosphodiesterase</fullName>
    </submittedName>
</protein>
<comment type="caution">
    <text evidence="4">The sequence shown here is derived from an EMBL/GenBank/DDBJ whole genome shotgun (WGS) entry which is preliminary data.</text>
</comment>
<evidence type="ECO:0000313" key="4">
    <source>
        <dbReference type="EMBL" id="NER18713.1"/>
    </source>
</evidence>
<proteinExistence type="predicted"/>
<evidence type="ECO:0000256" key="1">
    <source>
        <dbReference type="SAM" id="MobiDB-lite"/>
    </source>
</evidence>
<dbReference type="Pfam" id="PF09423">
    <property type="entry name" value="PhoD"/>
    <property type="match status" value="1"/>
</dbReference>
<dbReference type="PROSITE" id="PS51257">
    <property type="entry name" value="PROKAR_LIPOPROTEIN"/>
    <property type="match status" value="1"/>
</dbReference>
<dbReference type="SUPFAM" id="SSF56300">
    <property type="entry name" value="Metallo-dependent phosphatases"/>
    <property type="match status" value="1"/>
</dbReference>
<evidence type="ECO:0000313" key="5">
    <source>
        <dbReference type="Proteomes" id="UP000474296"/>
    </source>
</evidence>
<sequence>MKHLKPDNPPMRLSHLILVFMACFFTTNAQLVVGNEVLPFDPALKPFYHGVASGDPLADRVIIWTRVTTAEDTNVNVKWKIATDLQFKNIVKTGTVITNSDKDYTVKVDVTGLNPKTTYYYYFSALDKNSIIGRTRTSPASKANYLRFGVVAAANYQSGYFNAYSQLAKRKDLDAVIHLGDYINEYGAGKESEGYSKERVDRINIPNTELLDIADYRTRYSLYRLDPDLQAVHQQHPFIAIWDDHESAYQAYKDGATNHNKGEGSWETRKAVSKKVFFEWMPIRDTKKYQIYRTLNYGNLADIILLDTRLEGRQQQIFDVNSKKLASADRTILGTDQKAWLKNELQSSTAKWKIVGSQVLFSKFNIGWAANQLNTNADALESAFLDHWDGYPAERNELIDFLADNNINNTVLLSGDMHASLGLEVKHEAQQKNIGVEFAVPSISSANFNELEGNATANYLDANLASNNENPELKFSDVQQHGYMILNVKSNSVQADWLYTDITEKPDYRKKNITETHGESWYTSFNDNTLKKAASASNTKPNQPALAPSKSPAFERNKQFYKNLSEVMSVHQNNINGDSKLVVQHVAYQSQQLIFDIYDQNGKSAMDSIQKEIASGVQLTEITLPKLKKGSYFIRVSTDDAQHIQKVQID</sequence>
<dbReference type="CDD" id="cd07389">
    <property type="entry name" value="MPP_PhoD"/>
    <property type="match status" value="1"/>
</dbReference>
<organism evidence="4 5">
    <name type="scientific">Spongiivirga citrea</name>
    <dbReference type="NCBI Taxonomy" id="1481457"/>
    <lineage>
        <taxon>Bacteria</taxon>
        <taxon>Pseudomonadati</taxon>
        <taxon>Bacteroidota</taxon>
        <taxon>Flavobacteriia</taxon>
        <taxon>Flavobacteriales</taxon>
        <taxon>Flavobacteriaceae</taxon>
        <taxon>Spongiivirga</taxon>
    </lineage>
</organism>
<evidence type="ECO:0000259" key="3">
    <source>
        <dbReference type="Pfam" id="PF16655"/>
    </source>
</evidence>
<dbReference type="Gene3D" id="2.60.40.380">
    <property type="entry name" value="Purple acid phosphatase-like, N-terminal"/>
    <property type="match status" value="1"/>
</dbReference>
<dbReference type="EMBL" id="JAABOQ010000007">
    <property type="protein sequence ID" value="NER18713.1"/>
    <property type="molecule type" value="Genomic_DNA"/>
</dbReference>
<dbReference type="PANTHER" id="PTHR43606:SF7">
    <property type="entry name" value="PHOSPHATASE, PUTATIVE (AFU_ORTHOLOGUE AFUA_6G08710)-RELATED"/>
    <property type="match status" value="1"/>
</dbReference>
<dbReference type="Gene3D" id="3.60.21.70">
    <property type="entry name" value="PhoD-like phosphatase"/>
    <property type="match status" value="1"/>
</dbReference>
<dbReference type="InterPro" id="IPR038607">
    <property type="entry name" value="PhoD-like_sf"/>
</dbReference>
<dbReference type="InterPro" id="IPR018946">
    <property type="entry name" value="PhoD-like_MPP"/>
</dbReference>
<feature type="domain" description="PhoD-like phosphatase metallophosphatase" evidence="2">
    <location>
        <begin position="148"/>
        <end position="497"/>
    </location>
</feature>
<accession>A0A6M0CP54</accession>
<name>A0A6M0CP54_9FLAO</name>
<dbReference type="InterPro" id="IPR052900">
    <property type="entry name" value="Phospholipid_Metab_Enz"/>
</dbReference>